<reference evidence="2 3" key="1">
    <citation type="submission" date="2008-07" db="EMBL/GenBank/DDBJ databases">
        <authorList>
            <person name="El-Sayed N."/>
            <person name="Caler E."/>
            <person name="Inman J."/>
            <person name="Amedeo P."/>
            <person name="Hass B."/>
            <person name="Wortman J."/>
        </authorList>
    </citation>
    <scope>NUCLEOTIDE SEQUENCE [LARGE SCALE GENOMIC DNA]</scope>
    <source>
        <strain evidence="3">ATCC 50983 / TXsc</strain>
    </source>
</reference>
<protein>
    <submittedName>
        <fullName evidence="2">Uncharacterized protein</fullName>
    </submittedName>
</protein>
<feature type="region of interest" description="Disordered" evidence="1">
    <location>
        <begin position="1"/>
        <end position="54"/>
    </location>
</feature>
<organism evidence="3">
    <name type="scientific">Perkinsus marinus (strain ATCC 50983 / TXsc)</name>
    <dbReference type="NCBI Taxonomy" id="423536"/>
    <lineage>
        <taxon>Eukaryota</taxon>
        <taxon>Sar</taxon>
        <taxon>Alveolata</taxon>
        <taxon>Perkinsozoa</taxon>
        <taxon>Perkinsea</taxon>
        <taxon>Perkinsida</taxon>
        <taxon>Perkinsidae</taxon>
        <taxon>Perkinsus</taxon>
    </lineage>
</organism>
<evidence type="ECO:0000313" key="3">
    <source>
        <dbReference type="Proteomes" id="UP000007800"/>
    </source>
</evidence>
<dbReference type="RefSeq" id="XP_002774605.1">
    <property type="nucleotide sequence ID" value="XM_002774559.1"/>
</dbReference>
<dbReference type="AlphaFoldDB" id="C5LAG5"/>
<accession>C5LAG5</accession>
<dbReference type="OrthoDB" id="10369838at2759"/>
<feature type="region of interest" description="Disordered" evidence="1">
    <location>
        <begin position="364"/>
        <end position="400"/>
    </location>
</feature>
<evidence type="ECO:0000313" key="2">
    <source>
        <dbReference type="EMBL" id="EER06421.1"/>
    </source>
</evidence>
<proteinExistence type="predicted"/>
<dbReference type="GeneID" id="9065534"/>
<feature type="compositionally biased region" description="Basic and acidic residues" evidence="1">
    <location>
        <begin position="9"/>
        <end position="22"/>
    </location>
</feature>
<evidence type="ECO:0000256" key="1">
    <source>
        <dbReference type="SAM" id="MobiDB-lite"/>
    </source>
</evidence>
<dbReference type="InParanoid" id="C5LAG5"/>
<sequence>MTSSSSSSREYRRAVEEERQQELARMGQQAGNVQKRKSADKLTPSELEKRRVERKHKAEKAYMFTRLTEQFASKTRPSPIALHWSRGISQPTVAAIEASQGSLIDQWAVEGNTPEQSLKDFVFSGLAKRQIESLCPKEFSPQKQYFNEYLPEGSKLALKALAKEVVSEGLADPRYAETIEESLLEAINEGKRRRKASGHELEVEILDIPKVHIQRVNLVVGGSRRLNKDFFKGKMLVNPVLMPQLYVVLSEDQLERSGGQFSPFMDIFNTTVGSGAAVIVDARMECQQRYSARIVGAEETESSGVETAVHELRMEMTLHPIPGSGAYPVDGRFSGGHWQVTDFNRVLNGNFPIPLPLFNRESFDSGTYKTPSASGGSRQQSATKIADWPTHDEGSNSNKR</sequence>
<dbReference type="EMBL" id="GG680729">
    <property type="protein sequence ID" value="EER06421.1"/>
    <property type="molecule type" value="Genomic_DNA"/>
</dbReference>
<keyword evidence="3" id="KW-1185">Reference proteome</keyword>
<gene>
    <name evidence="2" type="ORF">Pmar_PMAR006231</name>
</gene>
<dbReference type="Proteomes" id="UP000007800">
    <property type="component" value="Unassembled WGS sequence"/>
</dbReference>
<feature type="compositionally biased region" description="Polar residues" evidence="1">
    <location>
        <begin position="364"/>
        <end position="383"/>
    </location>
</feature>
<name>C5LAG5_PERM5</name>